<evidence type="ECO:0000313" key="4">
    <source>
        <dbReference type="Proteomes" id="UP000244727"/>
    </source>
</evidence>
<evidence type="ECO:0000256" key="1">
    <source>
        <dbReference type="SAM" id="Phobius"/>
    </source>
</evidence>
<proteinExistence type="predicted"/>
<feature type="transmembrane region" description="Helical" evidence="1">
    <location>
        <begin position="194"/>
        <end position="225"/>
    </location>
</feature>
<organism evidence="3 4">
    <name type="scientific">Halococcoides cellulosivorans</name>
    <dbReference type="NCBI Taxonomy" id="1679096"/>
    <lineage>
        <taxon>Archaea</taxon>
        <taxon>Methanobacteriati</taxon>
        <taxon>Methanobacteriota</taxon>
        <taxon>Stenosarchaea group</taxon>
        <taxon>Halobacteria</taxon>
        <taxon>Halobacteriales</taxon>
        <taxon>Haloarculaceae</taxon>
        <taxon>Halococcoides</taxon>
    </lineage>
</organism>
<dbReference type="EMBL" id="CP028858">
    <property type="protein sequence ID" value="AWB27402.1"/>
    <property type="molecule type" value="Genomic_DNA"/>
</dbReference>
<reference evidence="3 4" key="1">
    <citation type="submission" date="2018-04" db="EMBL/GenBank/DDBJ databases">
        <title>Halococcoides cellulosivorans gen. nov., sp. nov., an extremely halophilic cellulose-utilizing haloarchaeon from hypersaline lakes.</title>
        <authorList>
            <person name="Sorokin D.Y."/>
            <person name="Toshchakov S.V."/>
            <person name="Samarov N.I."/>
            <person name="Korzhenkov A."/>
            <person name="Kublanov I.V."/>
        </authorList>
    </citation>
    <scope>NUCLEOTIDE SEQUENCE [LARGE SCALE GENOMIC DNA]</scope>
    <source>
        <strain evidence="3 4">HArcel1</strain>
    </source>
</reference>
<dbReference type="InterPro" id="IPR057169">
    <property type="entry name" value="DUF7847"/>
</dbReference>
<feature type="transmembrane region" description="Helical" evidence="1">
    <location>
        <begin position="237"/>
        <end position="260"/>
    </location>
</feature>
<protein>
    <recommendedName>
        <fullName evidence="2">DUF7847 domain-containing protein</fullName>
    </recommendedName>
</protein>
<evidence type="ECO:0000259" key="2">
    <source>
        <dbReference type="Pfam" id="PF25231"/>
    </source>
</evidence>
<keyword evidence="1" id="KW-0812">Transmembrane</keyword>
<name>A0A2R4X0T7_9EURY</name>
<keyword evidence="1" id="KW-0472">Membrane</keyword>
<keyword evidence="4" id="KW-1185">Reference proteome</keyword>
<feature type="transmembrane region" description="Helical" evidence="1">
    <location>
        <begin position="90"/>
        <end position="123"/>
    </location>
</feature>
<sequence length="278" mass="29586">MAVIRSLKDAIGVLSENTILFAVGLMMAALVLPQTLMSQIGVPVLPFFLTIATFFVSIFILAGLYAMAYEGLHRGTTSLETFKQMGKDRYLPLLGGTLIEVVIGFVFVFVASMILVFTVGFAIASAFSGTGGEPELAALTGGGAIVGIAVAGVVLLIYALFMFFVQFYRIAIVVDKSNVIEGYKKSAALVRHNFLYTIGYSLINLGIAFLISLPIIVIGVAPFALAYSSAGPSSIDLMTSSIVASLGITAYSFVIQIIMVPFRGTFAVSFYDRHKPGA</sequence>
<feature type="transmembrane region" description="Helical" evidence="1">
    <location>
        <begin position="143"/>
        <end position="168"/>
    </location>
</feature>
<dbReference type="GeneID" id="36512170"/>
<feature type="domain" description="DUF7847" evidence="2">
    <location>
        <begin position="1"/>
        <end position="274"/>
    </location>
</feature>
<accession>A0A2R4X0T7</accession>
<feature type="transmembrane region" description="Helical" evidence="1">
    <location>
        <begin position="12"/>
        <end position="32"/>
    </location>
</feature>
<dbReference type="KEGG" id="harc:HARCEL1_06645"/>
<feature type="transmembrane region" description="Helical" evidence="1">
    <location>
        <begin position="44"/>
        <end position="69"/>
    </location>
</feature>
<dbReference type="Pfam" id="PF25231">
    <property type="entry name" value="DUF7847"/>
    <property type="match status" value="1"/>
</dbReference>
<dbReference type="Proteomes" id="UP000244727">
    <property type="component" value="Chromosome"/>
</dbReference>
<gene>
    <name evidence="3" type="ORF">HARCEL1_06645</name>
</gene>
<evidence type="ECO:0000313" key="3">
    <source>
        <dbReference type="EMBL" id="AWB27402.1"/>
    </source>
</evidence>
<dbReference type="AlphaFoldDB" id="A0A2R4X0T7"/>
<dbReference type="RefSeq" id="WP_108381771.1">
    <property type="nucleotide sequence ID" value="NZ_CP028858.1"/>
</dbReference>
<keyword evidence="1" id="KW-1133">Transmembrane helix</keyword>